<evidence type="ECO:0000313" key="7">
    <source>
        <dbReference type="Proteomes" id="UP000070467"/>
    </source>
</evidence>
<evidence type="ECO:0000313" key="6">
    <source>
        <dbReference type="EMBL" id="KXB58444.1"/>
    </source>
</evidence>
<gene>
    <name evidence="5" type="primary">rplJ</name>
    <name evidence="6" type="ORF">HMPREF1871_00468</name>
</gene>
<accession>A0ABR5TMC9</accession>
<dbReference type="InterPro" id="IPR047865">
    <property type="entry name" value="Ribosomal_uL10_bac_type"/>
</dbReference>
<evidence type="ECO:0000256" key="2">
    <source>
        <dbReference type="ARBA" id="ARBA00022980"/>
    </source>
</evidence>
<keyword evidence="5" id="KW-0699">rRNA-binding</keyword>
<keyword evidence="2 5" id="KW-0689">Ribosomal protein</keyword>
<dbReference type="RefSeq" id="WP_066129544.1">
    <property type="nucleotide sequence ID" value="NZ_KQ959864.1"/>
</dbReference>
<evidence type="ECO:0000256" key="1">
    <source>
        <dbReference type="ARBA" id="ARBA00008889"/>
    </source>
</evidence>
<comment type="function">
    <text evidence="5">Forms part of the ribosomal stalk, playing a central role in the interaction of the ribosome with GTP-bound translation factors.</text>
</comment>
<keyword evidence="7" id="KW-1185">Reference proteome</keyword>
<keyword evidence="3 5" id="KW-0687">Ribonucleoprotein</keyword>
<dbReference type="GO" id="GO:0005840">
    <property type="term" value="C:ribosome"/>
    <property type="evidence" value="ECO:0007669"/>
    <property type="project" value="UniProtKB-KW"/>
</dbReference>
<comment type="similarity">
    <text evidence="1 5">Belongs to the universal ribosomal protein uL10 family.</text>
</comment>
<name>A0ABR5TMC9_9BACL</name>
<keyword evidence="5" id="KW-0694">RNA-binding</keyword>
<dbReference type="CDD" id="cd05797">
    <property type="entry name" value="Ribosomal_L10"/>
    <property type="match status" value="1"/>
</dbReference>
<evidence type="ECO:0000256" key="5">
    <source>
        <dbReference type="HAMAP-Rule" id="MF_00362"/>
    </source>
</evidence>
<evidence type="ECO:0000256" key="4">
    <source>
        <dbReference type="ARBA" id="ARBA00035202"/>
    </source>
</evidence>
<dbReference type="InterPro" id="IPR043141">
    <property type="entry name" value="Ribosomal_uL10-like_sf"/>
</dbReference>
<dbReference type="Proteomes" id="UP000070467">
    <property type="component" value="Unassembled WGS sequence"/>
</dbReference>
<dbReference type="HAMAP" id="MF_00362">
    <property type="entry name" value="Ribosomal_uL10"/>
    <property type="match status" value="1"/>
</dbReference>
<reference evidence="6 7" key="1">
    <citation type="submission" date="2016-01" db="EMBL/GenBank/DDBJ databases">
        <authorList>
            <person name="Mitreva M."/>
            <person name="Pepin K.H."/>
            <person name="Mihindukulasuriya K.A."/>
            <person name="Fulton R."/>
            <person name="Fronick C."/>
            <person name="O'Laughlin M."/>
            <person name="Miner T."/>
            <person name="Herter B."/>
            <person name="Rosa B.A."/>
            <person name="Cordes M."/>
            <person name="Tomlinson C."/>
            <person name="Wollam A."/>
            <person name="Palsikar V.B."/>
            <person name="Mardis E.R."/>
            <person name="Wilson R.K."/>
        </authorList>
    </citation>
    <scope>NUCLEOTIDE SEQUENCE [LARGE SCALE GENOMIC DNA]</scope>
    <source>
        <strain evidence="6 7">KA00071</strain>
    </source>
</reference>
<dbReference type="PROSITE" id="PS01109">
    <property type="entry name" value="RIBOSOMAL_L10"/>
    <property type="match status" value="1"/>
</dbReference>
<dbReference type="SUPFAM" id="SSF160369">
    <property type="entry name" value="Ribosomal protein L10-like"/>
    <property type="match status" value="1"/>
</dbReference>
<comment type="caution">
    <text evidence="6">The sequence shown here is derived from an EMBL/GenBank/DDBJ whole genome shotgun (WGS) entry which is preliminary data.</text>
</comment>
<comment type="subunit">
    <text evidence="5">Part of the ribosomal stalk of the 50S ribosomal subunit. The N-terminus interacts with L11 and the large rRNA to form the base of the stalk. The C-terminus forms an elongated spine to which L12 dimers bind in a sequential fashion forming a multimeric L10(L12)X complex.</text>
</comment>
<organism evidence="6 7">
    <name type="scientific">Gemelliphila asaccharolytica</name>
    <dbReference type="NCBI Taxonomy" id="502393"/>
    <lineage>
        <taxon>Bacteria</taxon>
        <taxon>Bacillati</taxon>
        <taxon>Bacillota</taxon>
        <taxon>Bacilli</taxon>
        <taxon>Bacillales</taxon>
        <taxon>Gemellaceae</taxon>
        <taxon>Gemelliphila</taxon>
    </lineage>
</organism>
<evidence type="ECO:0000256" key="3">
    <source>
        <dbReference type="ARBA" id="ARBA00023274"/>
    </source>
</evidence>
<dbReference type="InterPro" id="IPR001790">
    <property type="entry name" value="Ribosomal_uL10"/>
</dbReference>
<dbReference type="InterPro" id="IPR022973">
    <property type="entry name" value="Ribosomal_uL10_bac"/>
</dbReference>
<dbReference type="EMBL" id="LSDB01000011">
    <property type="protein sequence ID" value="KXB58444.1"/>
    <property type="molecule type" value="Genomic_DNA"/>
</dbReference>
<dbReference type="Pfam" id="PF00466">
    <property type="entry name" value="Ribosomal_L10"/>
    <property type="match status" value="1"/>
</dbReference>
<dbReference type="NCBIfam" id="NF000955">
    <property type="entry name" value="PRK00099.1-1"/>
    <property type="match status" value="1"/>
</dbReference>
<dbReference type="PANTHER" id="PTHR11560">
    <property type="entry name" value="39S RIBOSOMAL PROTEIN L10, MITOCHONDRIAL"/>
    <property type="match status" value="1"/>
</dbReference>
<protein>
    <recommendedName>
        <fullName evidence="4 5">Large ribosomal subunit protein uL10</fullName>
    </recommendedName>
</protein>
<proteinExistence type="inferred from homology"/>
<dbReference type="InterPro" id="IPR002363">
    <property type="entry name" value="Ribosomal_uL10_CS_bac"/>
</dbReference>
<dbReference type="Gene3D" id="3.30.70.1730">
    <property type="match status" value="1"/>
</dbReference>
<sequence length="166" mass="18101">MSKAIEKKQELVNQIAEEIKESSSIIIADYRGLNVSQVTELRDNMRNEGLTFKVYKNSLVRRAMKQAGIEGLDEVLTGPNAIAFSKEDVVAPARVLNDFAKDNENLELKAGVIEGKVSSLEEVKAIASLPSRDGLLSMLLSVLTAPMRNTALAIKAVADQKSEQEA</sequence>